<accession>A0A2G2VSS1</accession>
<keyword evidence="2" id="KW-1185">Reference proteome</keyword>
<evidence type="ECO:0000313" key="1">
    <source>
        <dbReference type="EMBL" id="PHT36012.1"/>
    </source>
</evidence>
<sequence>MLNRAIEYEGAILNYVDHDIGLAYHLEFGPISIYDSDIMDDDKQPVGTLLSSDWDSVKRIAKFLKLFSNLTLKMFGYKAGTIEQYLREYIKSLFDEYSKSTSKDNGGNLSSIEVDPSSLSSMVVEGVGDFYEELSRHTFGSGAKNLKSELDKYQQKILKLESPILVYYIGGNITLLDSPIFLRWIKIF</sequence>
<dbReference type="Proteomes" id="UP000224567">
    <property type="component" value="Unassembled WGS sequence"/>
</dbReference>
<dbReference type="AlphaFoldDB" id="A0A2G2VSS1"/>
<evidence type="ECO:0000313" key="2">
    <source>
        <dbReference type="Proteomes" id="UP000224567"/>
    </source>
</evidence>
<organism evidence="1 2">
    <name type="scientific">Capsicum baccatum</name>
    <name type="common">Peruvian pepper</name>
    <dbReference type="NCBI Taxonomy" id="33114"/>
    <lineage>
        <taxon>Eukaryota</taxon>
        <taxon>Viridiplantae</taxon>
        <taxon>Streptophyta</taxon>
        <taxon>Embryophyta</taxon>
        <taxon>Tracheophyta</taxon>
        <taxon>Spermatophyta</taxon>
        <taxon>Magnoliopsida</taxon>
        <taxon>eudicotyledons</taxon>
        <taxon>Gunneridae</taxon>
        <taxon>Pentapetalae</taxon>
        <taxon>asterids</taxon>
        <taxon>lamiids</taxon>
        <taxon>Solanales</taxon>
        <taxon>Solanaceae</taxon>
        <taxon>Solanoideae</taxon>
        <taxon>Capsiceae</taxon>
        <taxon>Capsicum</taxon>
    </lineage>
</organism>
<name>A0A2G2VSS1_CAPBA</name>
<dbReference type="OrthoDB" id="10607310at2759"/>
<gene>
    <name evidence="1" type="ORF">CQW23_23712</name>
</gene>
<reference evidence="1 2" key="1">
    <citation type="journal article" date="2017" name="Genome Biol.">
        <title>New reference genome sequences of hot pepper reveal the massive evolution of plant disease-resistance genes by retroduplication.</title>
        <authorList>
            <person name="Kim S."/>
            <person name="Park J."/>
            <person name="Yeom S.I."/>
            <person name="Kim Y.M."/>
            <person name="Seo E."/>
            <person name="Kim K.T."/>
            <person name="Kim M.S."/>
            <person name="Lee J.M."/>
            <person name="Cheong K."/>
            <person name="Shin H.S."/>
            <person name="Kim S.B."/>
            <person name="Han K."/>
            <person name="Lee J."/>
            <person name="Park M."/>
            <person name="Lee H.A."/>
            <person name="Lee H.Y."/>
            <person name="Lee Y."/>
            <person name="Oh S."/>
            <person name="Lee J.H."/>
            <person name="Choi E."/>
            <person name="Choi E."/>
            <person name="Lee S.E."/>
            <person name="Jeon J."/>
            <person name="Kim H."/>
            <person name="Choi G."/>
            <person name="Song H."/>
            <person name="Lee J."/>
            <person name="Lee S.C."/>
            <person name="Kwon J.K."/>
            <person name="Lee H.Y."/>
            <person name="Koo N."/>
            <person name="Hong Y."/>
            <person name="Kim R.W."/>
            <person name="Kang W.H."/>
            <person name="Huh J.H."/>
            <person name="Kang B.C."/>
            <person name="Yang T.J."/>
            <person name="Lee Y.H."/>
            <person name="Bennetzen J.L."/>
            <person name="Choi D."/>
        </authorList>
    </citation>
    <scope>NUCLEOTIDE SEQUENCE [LARGE SCALE GENOMIC DNA]</scope>
    <source>
        <strain evidence="2">cv. PBC81</strain>
    </source>
</reference>
<dbReference type="EMBL" id="MLFT02000010">
    <property type="protein sequence ID" value="PHT36012.1"/>
    <property type="molecule type" value="Genomic_DNA"/>
</dbReference>
<reference evidence="2" key="2">
    <citation type="journal article" date="2017" name="J. Anim. Genet.">
        <title>Multiple reference genome sequences of hot pepper reveal the massive evolution of plant disease resistance genes by retroduplication.</title>
        <authorList>
            <person name="Kim S."/>
            <person name="Park J."/>
            <person name="Yeom S.-I."/>
            <person name="Kim Y.-M."/>
            <person name="Seo E."/>
            <person name="Kim K.-T."/>
            <person name="Kim M.-S."/>
            <person name="Lee J.M."/>
            <person name="Cheong K."/>
            <person name="Shin H.-S."/>
            <person name="Kim S.-B."/>
            <person name="Han K."/>
            <person name="Lee J."/>
            <person name="Park M."/>
            <person name="Lee H.-A."/>
            <person name="Lee H.-Y."/>
            <person name="Lee Y."/>
            <person name="Oh S."/>
            <person name="Lee J.H."/>
            <person name="Choi E."/>
            <person name="Choi E."/>
            <person name="Lee S.E."/>
            <person name="Jeon J."/>
            <person name="Kim H."/>
            <person name="Choi G."/>
            <person name="Song H."/>
            <person name="Lee J."/>
            <person name="Lee S.-C."/>
            <person name="Kwon J.-K."/>
            <person name="Lee H.-Y."/>
            <person name="Koo N."/>
            <person name="Hong Y."/>
            <person name="Kim R.W."/>
            <person name="Kang W.-H."/>
            <person name="Huh J.H."/>
            <person name="Kang B.-C."/>
            <person name="Yang T.-J."/>
            <person name="Lee Y.-H."/>
            <person name="Bennetzen J.L."/>
            <person name="Choi D."/>
        </authorList>
    </citation>
    <scope>NUCLEOTIDE SEQUENCE [LARGE SCALE GENOMIC DNA]</scope>
    <source>
        <strain evidence="2">cv. PBC81</strain>
    </source>
</reference>
<protein>
    <submittedName>
        <fullName evidence="1">Uncharacterized protein</fullName>
    </submittedName>
</protein>
<comment type="caution">
    <text evidence="1">The sequence shown here is derived from an EMBL/GenBank/DDBJ whole genome shotgun (WGS) entry which is preliminary data.</text>
</comment>
<proteinExistence type="predicted"/>